<keyword evidence="3" id="KW-1185">Reference proteome</keyword>
<feature type="region of interest" description="Disordered" evidence="1">
    <location>
        <begin position="759"/>
        <end position="778"/>
    </location>
</feature>
<feature type="compositionally biased region" description="Polar residues" evidence="1">
    <location>
        <begin position="897"/>
        <end position="913"/>
    </location>
</feature>
<feature type="region of interest" description="Disordered" evidence="1">
    <location>
        <begin position="382"/>
        <end position="476"/>
    </location>
</feature>
<dbReference type="AlphaFoldDB" id="A0AA39CBZ3"/>
<feature type="region of interest" description="Disordered" evidence="1">
    <location>
        <begin position="1"/>
        <end position="95"/>
    </location>
</feature>
<feature type="compositionally biased region" description="Low complexity" evidence="1">
    <location>
        <begin position="589"/>
        <end position="599"/>
    </location>
</feature>
<feature type="compositionally biased region" description="Basic and acidic residues" evidence="1">
    <location>
        <begin position="15"/>
        <end position="33"/>
    </location>
</feature>
<feature type="region of interest" description="Disordered" evidence="1">
    <location>
        <begin position="649"/>
        <end position="679"/>
    </location>
</feature>
<reference evidence="2" key="1">
    <citation type="submission" date="2022-10" db="EMBL/GenBank/DDBJ databases">
        <title>Culturing micro-colonial fungi from biological soil crusts in the Mojave desert and describing Neophaeococcomyces mojavensis, and introducing the new genera and species Taxawa tesnikishii.</title>
        <authorList>
            <person name="Kurbessoian T."/>
            <person name="Stajich J.E."/>
        </authorList>
    </citation>
    <scope>NUCLEOTIDE SEQUENCE</scope>
    <source>
        <strain evidence="2">TK_41</strain>
    </source>
</reference>
<feature type="compositionally biased region" description="Low complexity" evidence="1">
    <location>
        <begin position="926"/>
        <end position="938"/>
    </location>
</feature>
<evidence type="ECO:0000256" key="1">
    <source>
        <dbReference type="SAM" id="MobiDB-lite"/>
    </source>
</evidence>
<dbReference type="Proteomes" id="UP001172673">
    <property type="component" value="Unassembled WGS sequence"/>
</dbReference>
<accession>A0AA39CBZ3</accession>
<gene>
    <name evidence="2" type="ORF">H2200_012871</name>
</gene>
<feature type="region of interest" description="Disordered" evidence="1">
    <location>
        <begin position="187"/>
        <end position="323"/>
    </location>
</feature>
<evidence type="ECO:0000313" key="2">
    <source>
        <dbReference type="EMBL" id="KAJ9602677.1"/>
    </source>
</evidence>
<feature type="compositionally biased region" description="Polar residues" evidence="1">
    <location>
        <begin position="80"/>
        <end position="95"/>
    </location>
</feature>
<feature type="compositionally biased region" description="Polar residues" evidence="1">
    <location>
        <begin position="466"/>
        <end position="476"/>
    </location>
</feature>
<feature type="compositionally biased region" description="Polar residues" evidence="1">
    <location>
        <begin position="876"/>
        <end position="887"/>
    </location>
</feature>
<dbReference type="EMBL" id="JAPDRK010000025">
    <property type="protein sequence ID" value="KAJ9602677.1"/>
    <property type="molecule type" value="Genomic_DNA"/>
</dbReference>
<feature type="compositionally biased region" description="Polar residues" evidence="1">
    <location>
        <begin position="269"/>
        <end position="278"/>
    </location>
</feature>
<feature type="compositionally biased region" description="Polar residues" evidence="1">
    <location>
        <begin position="431"/>
        <end position="457"/>
    </location>
</feature>
<proteinExistence type="predicted"/>
<protein>
    <submittedName>
        <fullName evidence="2">Uncharacterized protein</fullName>
    </submittedName>
</protein>
<comment type="caution">
    <text evidence="2">The sequence shown here is derived from an EMBL/GenBank/DDBJ whole genome shotgun (WGS) entry which is preliminary data.</text>
</comment>
<feature type="compositionally biased region" description="Low complexity" evidence="1">
    <location>
        <begin position="355"/>
        <end position="367"/>
    </location>
</feature>
<evidence type="ECO:0000313" key="3">
    <source>
        <dbReference type="Proteomes" id="UP001172673"/>
    </source>
</evidence>
<feature type="region of interest" description="Disordered" evidence="1">
    <location>
        <begin position="508"/>
        <end position="609"/>
    </location>
</feature>
<feature type="compositionally biased region" description="Low complexity" evidence="1">
    <location>
        <begin position="239"/>
        <end position="248"/>
    </location>
</feature>
<feature type="compositionally biased region" description="Basic and acidic residues" evidence="1">
    <location>
        <begin position="805"/>
        <end position="819"/>
    </location>
</feature>
<feature type="compositionally biased region" description="Basic and acidic residues" evidence="1">
    <location>
        <begin position="944"/>
        <end position="954"/>
    </location>
</feature>
<organism evidence="2 3">
    <name type="scientific">Cladophialophora chaetospira</name>
    <dbReference type="NCBI Taxonomy" id="386627"/>
    <lineage>
        <taxon>Eukaryota</taxon>
        <taxon>Fungi</taxon>
        <taxon>Dikarya</taxon>
        <taxon>Ascomycota</taxon>
        <taxon>Pezizomycotina</taxon>
        <taxon>Eurotiomycetes</taxon>
        <taxon>Chaetothyriomycetidae</taxon>
        <taxon>Chaetothyriales</taxon>
        <taxon>Herpotrichiellaceae</taxon>
        <taxon>Cladophialophora</taxon>
    </lineage>
</organism>
<feature type="region of interest" description="Disordered" evidence="1">
    <location>
        <begin position="341"/>
        <end position="367"/>
    </location>
</feature>
<feature type="compositionally biased region" description="Low complexity" evidence="1">
    <location>
        <begin position="34"/>
        <end position="45"/>
    </location>
</feature>
<feature type="region of interest" description="Disordered" evidence="1">
    <location>
        <begin position="785"/>
        <end position="961"/>
    </location>
</feature>
<sequence>MDTSLKKLWARRKSKGNDGRKDSGVSSLRKSESTEQTQHSTSPSPRSAHIRTISSSHGAPQLALVGKAQPTSGGALLPRPSTSRSRPATDGSGSMLNAVNRAADDVVRAEQEFQHSAEQYTRDHIHPKTPRYIDIFSLSSSNSPNPRPGYNEDVAERNLDLGRVALEGTHYQYVPSSKYQEEVAARNALPSLPASPRDSPTVRERWSDDNQSPNQQRGVRSALGDYPQSPQRLQDRSLSRQSQDSPRSTQQHFRHFRNMSRESQRAPELSSQGENAAQSPHRPRPPRLSNGSNKAGATYPSPESPARHRGRGSGDSQVHERRPDALSRYQLSASEVTLIKSTEQSSHAQSHEYSVHSPSNLSSPSSVKRAINLPSRTIMDLTDDDAEVLNDSSPLSKYHSSPSVEHAKVDEGPMVPPPVISRSHPDELRTQSDFSQSANLSPVTSKSPPTAEVSQSFGPAPEPASEQLNTKKTPINRHLMSSFTPIMTLASASPRTSVVMVEPAASIAVPDKQQDITNEVNHNLDEPIPAIDGGPSSDDASPDSQRRGEETTIPSQDAEVAPIGTSSTDSSAPPPQRSDATMGERMHSTQDSGSSSTSGPHIPLSSGNAEPGLDVISAAGVITRDFATITTKLPLSIVLEDPELDEISSIPPTAIGTNTRSRKNSPRERNTNGHVQVNTSNQPAFDEKEFAQKQAEAREALVRLQLSLNENFLTQPIAATAVHSNKSSPSKHIYSFSDGRPAAPSNIFSLIRESSPVPVVEEAEADNSPAPKGPEASYHKLRTVTQEDTPVAAPNEKLLSSKAKVKTDHKPDKGSKSVEAELNGPGPSIVNEAPKQPLRLPPLLPPADDPFRQRYAVPPSPGEISLSNFPIPVSSPRHSVQRPTVISSADAERNIPRPSSQHATLHSLASSSPPAVRERVIRRQASTNSQSSSTSQFSIPYHMIPDRSSSRRDLSVMVDGE</sequence>
<name>A0AA39CBZ3_9EURO</name>
<feature type="compositionally biased region" description="Low complexity" evidence="1">
    <location>
        <begin position="392"/>
        <end position="403"/>
    </location>
</feature>
<feature type="compositionally biased region" description="Pro residues" evidence="1">
    <location>
        <begin position="839"/>
        <end position="848"/>
    </location>
</feature>
<feature type="compositionally biased region" description="Polar residues" evidence="1">
    <location>
        <begin position="209"/>
        <end position="218"/>
    </location>
</feature>
<feature type="compositionally biased region" description="Low complexity" evidence="1">
    <location>
        <begin position="532"/>
        <end position="543"/>
    </location>
</feature>